<dbReference type="EMBL" id="CP080467">
    <property type="protein sequence ID" value="UNO50168.1"/>
    <property type="molecule type" value="Genomic_DNA"/>
</dbReference>
<dbReference type="RefSeq" id="WP_021297516.1">
    <property type="nucleotide sequence ID" value="NZ_AURB01000156.1"/>
</dbReference>
<dbReference type="KEGG" id="aaco:K1I37_06745"/>
<dbReference type="SUPFAM" id="SSF48600">
    <property type="entry name" value="Chorismate mutase II"/>
    <property type="match status" value="1"/>
</dbReference>
<dbReference type="PROSITE" id="PS51168">
    <property type="entry name" value="CHORISMATE_MUT_2"/>
    <property type="match status" value="1"/>
</dbReference>
<gene>
    <name evidence="1" type="ORF">K1I37_06745</name>
</gene>
<dbReference type="SMART" id="SM00830">
    <property type="entry name" value="CM_2"/>
    <property type="match status" value="1"/>
</dbReference>
<evidence type="ECO:0000313" key="1">
    <source>
        <dbReference type="EMBL" id="UNO50168.1"/>
    </source>
</evidence>
<dbReference type="STRING" id="1356854.N007_12295"/>
<proteinExistence type="predicted"/>
<dbReference type="GO" id="GO:0004106">
    <property type="term" value="F:chorismate mutase activity"/>
    <property type="evidence" value="ECO:0007669"/>
    <property type="project" value="InterPro"/>
</dbReference>
<dbReference type="InterPro" id="IPR002701">
    <property type="entry name" value="CM_II_prokaryot"/>
</dbReference>
<dbReference type="Pfam" id="PF01817">
    <property type="entry name" value="CM_2"/>
    <property type="match status" value="1"/>
</dbReference>
<sequence length="104" mass="12441">MTEKLWRDGIAMYRTEIDEIDKRVVEVLASRFEVAKKVAALKRAWRKPVLQRDRAVQVERSYIAMGERYQLSEQFMSRLYRLIHEETCRMEREMIQDECAGQGN</sequence>
<name>T0D129_ALIAG</name>
<protein>
    <submittedName>
        <fullName evidence="1">Chorismate mutase</fullName>
    </submittedName>
</protein>
<accession>A0A9E7CWW7</accession>
<evidence type="ECO:0000313" key="2">
    <source>
        <dbReference type="Proteomes" id="UP000829401"/>
    </source>
</evidence>
<keyword evidence="2" id="KW-1185">Reference proteome</keyword>
<dbReference type="GO" id="GO:0046417">
    <property type="term" value="P:chorismate metabolic process"/>
    <property type="evidence" value="ECO:0007669"/>
    <property type="project" value="InterPro"/>
</dbReference>
<organism evidence="1 2">
    <name type="scientific">Alicyclobacillus acidoterrestris (strain ATCC 49025 / DSM 3922 / CIP 106132 / NCIMB 13137 / GD3B)</name>
    <dbReference type="NCBI Taxonomy" id="1356854"/>
    <lineage>
        <taxon>Bacteria</taxon>
        <taxon>Bacillati</taxon>
        <taxon>Bacillota</taxon>
        <taxon>Bacilli</taxon>
        <taxon>Bacillales</taxon>
        <taxon>Alicyclobacillaceae</taxon>
        <taxon>Alicyclobacillus</taxon>
    </lineage>
</organism>
<dbReference type="Gene3D" id="1.20.59.10">
    <property type="entry name" value="Chorismate mutase"/>
    <property type="match status" value="1"/>
</dbReference>
<accession>T0D129</accession>
<dbReference type="InterPro" id="IPR036263">
    <property type="entry name" value="Chorismate_II_sf"/>
</dbReference>
<dbReference type="eggNOG" id="COG1605">
    <property type="taxonomic scope" value="Bacteria"/>
</dbReference>
<dbReference type="Proteomes" id="UP000829401">
    <property type="component" value="Chromosome"/>
</dbReference>
<dbReference type="InterPro" id="IPR036979">
    <property type="entry name" value="CM_dom_sf"/>
</dbReference>
<reference evidence="2" key="1">
    <citation type="journal article" date="2022" name="G3 (Bethesda)">
        <title>Unveiling the complete genome sequence of Alicyclobacillus acidoterrestris DSM 3922T, a taint-producing strain.</title>
        <authorList>
            <person name="Leonardo I.C."/>
            <person name="Barreto Crespo M.T."/>
            <person name="Gaspar F.B."/>
        </authorList>
    </citation>
    <scope>NUCLEOTIDE SEQUENCE [LARGE SCALE GENOMIC DNA]</scope>
    <source>
        <strain evidence="2">DSM 3922</strain>
    </source>
</reference>
<dbReference type="AlphaFoldDB" id="T0D129"/>